<feature type="transmembrane region" description="Helical" evidence="2">
    <location>
        <begin position="41"/>
        <end position="61"/>
    </location>
</feature>
<gene>
    <name evidence="3" type="ORF">D1164_23425</name>
</gene>
<evidence type="ECO:0000256" key="1">
    <source>
        <dbReference type="SAM" id="MobiDB-lite"/>
    </source>
</evidence>
<dbReference type="EMBL" id="QWET01000047">
    <property type="protein sequence ID" value="RIH62727.1"/>
    <property type="molecule type" value="Genomic_DNA"/>
</dbReference>
<protein>
    <submittedName>
        <fullName evidence="3">Uncharacterized protein</fullName>
    </submittedName>
</protein>
<organism evidence="3 4">
    <name type="scientific">Mariniphaga sediminis</name>
    <dbReference type="NCBI Taxonomy" id="1628158"/>
    <lineage>
        <taxon>Bacteria</taxon>
        <taxon>Pseudomonadati</taxon>
        <taxon>Bacteroidota</taxon>
        <taxon>Bacteroidia</taxon>
        <taxon>Marinilabiliales</taxon>
        <taxon>Prolixibacteraceae</taxon>
        <taxon>Mariniphaga</taxon>
    </lineage>
</organism>
<name>A0A399CSU3_9BACT</name>
<keyword evidence="2" id="KW-0472">Membrane</keyword>
<dbReference type="Proteomes" id="UP000266441">
    <property type="component" value="Unassembled WGS sequence"/>
</dbReference>
<dbReference type="AlphaFoldDB" id="A0A399CSU3"/>
<comment type="caution">
    <text evidence="3">The sequence shown here is derived from an EMBL/GenBank/DDBJ whole genome shotgun (WGS) entry which is preliminary data.</text>
</comment>
<keyword evidence="2" id="KW-0812">Transmembrane</keyword>
<proteinExistence type="predicted"/>
<sequence>MPGAESAPPGFFNPENNGNASAKKSHSGTVPEIISYPESSFVTFCLSVFYGLYFAVVDRTFKGLYYELK</sequence>
<evidence type="ECO:0000256" key="2">
    <source>
        <dbReference type="SAM" id="Phobius"/>
    </source>
</evidence>
<evidence type="ECO:0000313" key="4">
    <source>
        <dbReference type="Proteomes" id="UP000266441"/>
    </source>
</evidence>
<accession>A0A399CSU3</accession>
<reference evidence="3 4" key="1">
    <citation type="journal article" date="2015" name="Int. J. Syst. Evol. Microbiol.">
        <title>Mariniphaga sediminis sp. nov., isolated from coastal sediment.</title>
        <authorList>
            <person name="Wang F.Q."/>
            <person name="Shen Q.Y."/>
            <person name="Chen G.J."/>
            <person name="Du Z.J."/>
        </authorList>
    </citation>
    <scope>NUCLEOTIDE SEQUENCE [LARGE SCALE GENOMIC DNA]</scope>
    <source>
        <strain evidence="3 4">SY21</strain>
    </source>
</reference>
<feature type="compositionally biased region" description="Low complexity" evidence="1">
    <location>
        <begin position="8"/>
        <end position="19"/>
    </location>
</feature>
<keyword evidence="2" id="KW-1133">Transmembrane helix</keyword>
<evidence type="ECO:0000313" key="3">
    <source>
        <dbReference type="EMBL" id="RIH62727.1"/>
    </source>
</evidence>
<feature type="region of interest" description="Disordered" evidence="1">
    <location>
        <begin position="1"/>
        <end position="26"/>
    </location>
</feature>
<keyword evidence="4" id="KW-1185">Reference proteome</keyword>